<sequence>MPDIIGRSVESEYGKKYTVLESVNEGVFGRIYKVFGSNNIEPLAMKVFFKAHENASWDIEIEALRSARSTADEMNIVKILDYGSLKQDNLPDRLSNNFIVMPLLGKSIYQTLNPNGDNTVEKMAFENSNIEHIGYQVAVAMMHLQTLNIMHLDLKPENVVFVKVNNQITAKRIVENRTLLSMEDTQVKLIDLGCSRLFDAQDKPEIDIDVQTQNYRAPEVFMGLGFTRKSDVWSFGCLLSEMYTGELLFFGGADENLDEVQLEGMQSILRRSIPYWMLEKAYDARSQKVIWTDDGFRFHKMNTVRNISAPPILSNIRQFDVRGIILHELILNCLEIDPEDRPNFAEIMRHEFFNQRNGLITLDD</sequence>
<dbReference type="PROSITE" id="PS50011">
    <property type="entry name" value="PROTEIN_KINASE_DOM"/>
    <property type="match status" value="1"/>
</dbReference>
<dbReference type="GO" id="GO:0043484">
    <property type="term" value="P:regulation of RNA splicing"/>
    <property type="evidence" value="ECO:0007669"/>
    <property type="project" value="TreeGrafter"/>
</dbReference>
<dbReference type="GO" id="GO:0005524">
    <property type="term" value="F:ATP binding"/>
    <property type="evidence" value="ECO:0007669"/>
    <property type="project" value="UniProtKB-KW"/>
</dbReference>
<evidence type="ECO:0000256" key="3">
    <source>
        <dbReference type="ARBA" id="ARBA00022741"/>
    </source>
</evidence>
<dbReference type="SMART" id="SM00220">
    <property type="entry name" value="S_TKc"/>
    <property type="match status" value="1"/>
</dbReference>
<dbReference type="Pfam" id="PF00069">
    <property type="entry name" value="Pkinase"/>
    <property type="match status" value="1"/>
</dbReference>
<dbReference type="SUPFAM" id="SSF56112">
    <property type="entry name" value="Protein kinase-like (PK-like)"/>
    <property type="match status" value="1"/>
</dbReference>
<evidence type="ECO:0000256" key="5">
    <source>
        <dbReference type="ARBA" id="ARBA00022840"/>
    </source>
</evidence>
<keyword evidence="1" id="KW-0723">Serine/threonine-protein kinase</keyword>
<dbReference type="GO" id="GO:0004674">
    <property type="term" value="F:protein serine/threonine kinase activity"/>
    <property type="evidence" value="ECO:0007669"/>
    <property type="project" value="UniProtKB-KW"/>
</dbReference>
<dbReference type="AlphaFoldDB" id="A0A9P1MZN9"/>
<evidence type="ECO:0000256" key="4">
    <source>
        <dbReference type="ARBA" id="ARBA00022777"/>
    </source>
</evidence>
<dbReference type="Gene3D" id="1.10.510.10">
    <property type="entry name" value="Transferase(Phosphotransferase) domain 1"/>
    <property type="match status" value="1"/>
</dbReference>
<proteinExistence type="inferred from homology"/>
<keyword evidence="5" id="KW-0067">ATP-binding</keyword>
<reference evidence="8" key="1">
    <citation type="submission" date="2022-11" db="EMBL/GenBank/DDBJ databases">
        <authorList>
            <person name="Kikuchi T."/>
        </authorList>
    </citation>
    <scope>NUCLEOTIDE SEQUENCE</scope>
    <source>
        <strain evidence="8">PS1010</strain>
    </source>
</reference>
<accession>A0A9P1MZN9</accession>
<keyword evidence="3" id="KW-0547">Nucleotide-binding</keyword>
<dbReference type="EMBL" id="CANHGI010000002">
    <property type="protein sequence ID" value="CAI5442600.1"/>
    <property type="molecule type" value="Genomic_DNA"/>
</dbReference>
<dbReference type="OrthoDB" id="5810704at2759"/>
<dbReference type="Gene3D" id="3.30.200.20">
    <property type="entry name" value="Phosphorylase Kinase, domain 1"/>
    <property type="match status" value="1"/>
</dbReference>
<organism evidence="8 9">
    <name type="scientific">Caenorhabditis angaria</name>
    <dbReference type="NCBI Taxonomy" id="860376"/>
    <lineage>
        <taxon>Eukaryota</taxon>
        <taxon>Metazoa</taxon>
        <taxon>Ecdysozoa</taxon>
        <taxon>Nematoda</taxon>
        <taxon>Chromadorea</taxon>
        <taxon>Rhabditida</taxon>
        <taxon>Rhabditina</taxon>
        <taxon>Rhabditomorpha</taxon>
        <taxon>Rhabditoidea</taxon>
        <taxon>Rhabditidae</taxon>
        <taxon>Peloderinae</taxon>
        <taxon>Caenorhabditis</taxon>
    </lineage>
</organism>
<comment type="caution">
    <text evidence="8">The sequence shown here is derived from an EMBL/GenBank/DDBJ whole genome shotgun (WGS) entry which is preliminary data.</text>
</comment>
<comment type="similarity">
    <text evidence="6">Belongs to the protein kinase superfamily. CMGC Ser/Thr protein kinase family. Lammer subfamily.</text>
</comment>
<keyword evidence="2" id="KW-0808">Transferase</keyword>
<evidence type="ECO:0000313" key="8">
    <source>
        <dbReference type="EMBL" id="CAI5442600.1"/>
    </source>
</evidence>
<dbReference type="PANTHER" id="PTHR45646:SF8">
    <property type="entry name" value="PROTEIN KINASE DOMAIN-CONTAINING PROTEIN"/>
    <property type="match status" value="1"/>
</dbReference>
<dbReference type="PANTHER" id="PTHR45646">
    <property type="entry name" value="SERINE/THREONINE-PROTEIN KINASE DOA-RELATED"/>
    <property type="match status" value="1"/>
</dbReference>
<dbReference type="Proteomes" id="UP001152747">
    <property type="component" value="Unassembled WGS sequence"/>
</dbReference>
<dbReference type="InterPro" id="IPR008271">
    <property type="entry name" value="Ser/Thr_kinase_AS"/>
</dbReference>
<dbReference type="GO" id="GO:0005634">
    <property type="term" value="C:nucleus"/>
    <property type="evidence" value="ECO:0007669"/>
    <property type="project" value="TreeGrafter"/>
</dbReference>
<dbReference type="PROSITE" id="PS00108">
    <property type="entry name" value="PROTEIN_KINASE_ST"/>
    <property type="match status" value="1"/>
</dbReference>
<dbReference type="InterPro" id="IPR011009">
    <property type="entry name" value="Kinase-like_dom_sf"/>
</dbReference>
<evidence type="ECO:0000256" key="2">
    <source>
        <dbReference type="ARBA" id="ARBA00022679"/>
    </source>
</evidence>
<name>A0A9P1MZN9_9PELO</name>
<protein>
    <recommendedName>
        <fullName evidence="7">Protein kinase domain-containing protein</fullName>
    </recommendedName>
</protein>
<keyword evidence="9" id="KW-1185">Reference proteome</keyword>
<dbReference type="InterPro" id="IPR051175">
    <property type="entry name" value="CLK_kinases"/>
</dbReference>
<feature type="domain" description="Protein kinase" evidence="7">
    <location>
        <begin position="17"/>
        <end position="353"/>
    </location>
</feature>
<evidence type="ECO:0000256" key="6">
    <source>
        <dbReference type="ARBA" id="ARBA00037966"/>
    </source>
</evidence>
<dbReference type="InterPro" id="IPR000719">
    <property type="entry name" value="Prot_kinase_dom"/>
</dbReference>
<evidence type="ECO:0000256" key="1">
    <source>
        <dbReference type="ARBA" id="ARBA00022527"/>
    </source>
</evidence>
<evidence type="ECO:0000313" key="9">
    <source>
        <dbReference type="Proteomes" id="UP001152747"/>
    </source>
</evidence>
<gene>
    <name evidence="8" type="ORF">CAMP_LOCUS5237</name>
</gene>
<keyword evidence="4" id="KW-0418">Kinase</keyword>
<evidence type="ECO:0000259" key="7">
    <source>
        <dbReference type="PROSITE" id="PS50011"/>
    </source>
</evidence>